<evidence type="ECO:0000313" key="7">
    <source>
        <dbReference type="Proteomes" id="UP001497444"/>
    </source>
</evidence>
<feature type="compositionally biased region" description="Pro residues" evidence="5">
    <location>
        <begin position="76"/>
        <end position="87"/>
    </location>
</feature>
<comment type="subcellular location">
    <subcellularLocation>
        <location evidence="1">Nucleus</location>
    </subcellularLocation>
</comment>
<feature type="region of interest" description="Disordered" evidence="5">
    <location>
        <begin position="72"/>
        <end position="94"/>
    </location>
</feature>
<dbReference type="InterPro" id="IPR004855">
    <property type="entry name" value="TFIIA_asu/bsu"/>
</dbReference>
<organism evidence="6 7">
    <name type="scientific">Sphagnum jensenii</name>
    <dbReference type="NCBI Taxonomy" id="128206"/>
    <lineage>
        <taxon>Eukaryota</taxon>
        <taxon>Viridiplantae</taxon>
        <taxon>Streptophyta</taxon>
        <taxon>Embryophyta</taxon>
        <taxon>Bryophyta</taxon>
        <taxon>Sphagnophytina</taxon>
        <taxon>Sphagnopsida</taxon>
        <taxon>Sphagnales</taxon>
        <taxon>Sphagnaceae</taxon>
        <taxon>Sphagnum</taxon>
    </lineage>
</organism>
<accession>A0ABP0VNG9</accession>
<protein>
    <recommendedName>
        <fullName evidence="8">Transcription factor IIA large subunit</fullName>
    </recommendedName>
</protein>
<dbReference type="Proteomes" id="UP001497444">
    <property type="component" value="Chromosome 1"/>
</dbReference>
<dbReference type="EMBL" id="OZ020096">
    <property type="protein sequence ID" value="CAK9255993.1"/>
    <property type="molecule type" value="Genomic_DNA"/>
</dbReference>
<dbReference type="InterPro" id="IPR009088">
    <property type="entry name" value="TFIIA_b-brl"/>
</dbReference>
<proteinExistence type="inferred from homology"/>
<dbReference type="SMART" id="SM01371">
    <property type="entry name" value="TFIIA"/>
    <property type="match status" value="1"/>
</dbReference>
<dbReference type="PANTHER" id="PTHR12694:SF8">
    <property type="entry name" value="TRANSCRIPTION INITIATION FACTOR IIA SUBUNIT 1"/>
    <property type="match status" value="1"/>
</dbReference>
<dbReference type="Gene3D" id="2.30.18.10">
    <property type="entry name" value="Transcription factor IIA (TFIIA), beta-barrel domain"/>
    <property type="match status" value="1"/>
</dbReference>
<dbReference type="CDD" id="cd07976">
    <property type="entry name" value="TFIIA_alpha_beta_like"/>
    <property type="match status" value="1"/>
</dbReference>
<evidence type="ECO:0008006" key="8">
    <source>
        <dbReference type="Google" id="ProtNLM"/>
    </source>
</evidence>
<reference evidence="6 7" key="1">
    <citation type="submission" date="2024-02" db="EMBL/GenBank/DDBJ databases">
        <authorList>
            <consortium name="ELIXIR-Norway"/>
            <consortium name="Elixir Norway"/>
        </authorList>
    </citation>
    <scope>NUCLEOTIDE SEQUENCE [LARGE SCALE GENOMIC DNA]</scope>
</reference>
<evidence type="ECO:0000313" key="6">
    <source>
        <dbReference type="EMBL" id="CAK9255993.1"/>
    </source>
</evidence>
<feature type="compositionally biased region" description="Acidic residues" evidence="5">
    <location>
        <begin position="321"/>
        <end position="344"/>
    </location>
</feature>
<dbReference type="PANTHER" id="PTHR12694">
    <property type="entry name" value="TRANSCRIPTION INITIATION FACTOR IIA SUBUNIT 1"/>
    <property type="match status" value="1"/>
</dbReference>
<keyword evidence="3" id="KW-0804">Transcription</keyword>
<dbReference type="SUPFAM" id="SSF50784">
    <property type="entry name" value="Transcription factor IIA (TFIIA), beta-barrel domain"/>
    <property type="match status" value="1"/>
</dbReference>
<dbReference type="Pfam" id="PF03153">
    <property type="entry name" value="TFIIA"/>
    <property type="match status" value="2"/>
</dbReference>
<evidence type="ECO:0000256" key="2">
    <source>
        <dbReference type="ARBA" id="ARBA00010059"/>
    </source>
</evidence>
<gene>
    <name evidence="6" type="ORF">CSSPJE1EN1_LOCUS1471</name>
</gene>
<name>A0ABP0VNG9_9BRYO</name>
<keyword evidence="4" id="KW-0539">Nucleus</keyword>
<keyword evidence="7" id="KW-1185">Reference proteome</keyword>
<sequence>MAAFTKVPGGKEKELPTNVTSVYMHVVEDVIENVRADFQSDGVEDAVLIELQALWELKMRQSGAISGGAVQEPAAIPAPKPGAPQPSPNVHDLNVPYEVTDDYEAPADDMPYPPVPTVTSTGEPVMFQYMPPGPSESSILPDSGLSLNANHGRPASFMQQPAPWMKPRVSLSEIAIDGQLVFCEDFLCSTLLLHLEQDFFTLSTGKRKHDEMASGYVSGKYIPQQDGAGDEELSLASSVVAISSHTANATIAHLVHLVHGHGLSRLPQLDGIDDNYDDVIFCTTVGSSMTVAEEDYNELGEEDAQQANDGTPKAAGKAEPTDSDGSEPPLNEDDDDELDDTDQGDEELKTNHLVLAQFDKVTRSKNKWKCTLKDGIMHLNNRDILFVKATGEFEF</sequence>
<dbReference type="Gene3D" id="1.10.287.100">
    <property type="match status" value="1"/>
</dbReference>
<evidence type="ECO:0000256" key="1">
    <source>
        <dbReference type="ARBA" id="ARBA00004123"/>
    </source>
</evidence>
<evidence type="ECO:0000256" key="5">
    <source>
        <dbReference type="SAM" id="MobiDB-lite"/>
    </source>
</evidence>
<comment type="similarity">
    <text evidence="2">Belongs to the TFIIA subunit 1 family.</text>
</comment>
<evidence type="ECO:0000256" key="3">
    <source>
        <dbReference type="ARBA" id="ARBA00023163"/>
    </source>
</evidence>
<evidence type="ECO:0000256" key="4">
    <source>
        <dbReference type="ARBA" id="ARBA00023242"/>
    </source>
</evidence>
<feature type="region of interest" description="Disordered" evidence="5">
    <location>
        <begin position="301"/>
        <end position="344"/>
    </location>
</feature>
<dbReference type="SUPFAM" id="SSF47396">
    <property type="entry name" value="Transcription factor IIA (TFIIA), alpha-helical domain"/>
    <property type="match status" value="1"/>
</dbReference>